<organism evidence="5 6">
    <name type="scientific">Candidatus Choladousia intestinavium</name>
    <dbReference type="NCBI Taxonomy" id="2840727"/>
    <lineage>
        <taxon>Bacteria</taxon>
        <taxon>Bacillati</taxon>
        <taxon>Bacillota</taxon>
        <taxon>Clostridia</taxon>
        <taxon>Lachnospirales</taxon>
        <taxon>Lachnospiraceae</taxon>
        <taxon>Lachnospiraceae incertae sedis</taxon>
        <taxon>Candidatus Choladousia</taxon>
    </lineage>
</organism>
<dbReference type="InterPro" id="IPR018062">
    <property type="entry name" value="HTH_AraC-typ_CS"/>
</dbReference>
<evidence type="ECO:0000259" key="4">
    <source>
        <dbReference type="PROSITE" id="PS01124"/>
    </source>
</evidence>
<evidence type="ECO:0000313" key="6">
    <source>
        <dbReference type="Proteomes" id="UP000886757"/>
    </source>
</evidence>
<keyword evidence="2" id="KW-0238">DNA-binding</keyword>
<dbReference type="PANTHER" id="PTHR43280:SF28">
    <property type="entry name" value="HTH-TYPE TRANSCRIPTIONAL ACTIVATOR RHAS"/>
    <property type="match status" value="1"/>
</dbReference>
<dbReference type="SMART" id="SM00342">
    <property type="entry name" value="HTH_ARAC"/>
    <property type="match status" value="1"/>
</dbReference>
<comment type="caution">
    <text evidence="5">The sequence shown here is derived from an EMBL/GenBank/DDBJ whole genome shotgun (WGS) entry which is preliminary data.</text>
</comment>
<evidence type="ECO:0000256" key="3">
    <source>
        <dbReference type="ARBA" id="ARBA00023163"/>
    </source>
</evidence>
<dbReference type="GO" id="GO:0003700">
    <property type="term" value="F:DNA-binding transcription factor activity"/>
    <property type="evidence" value="ECO:0007669"/>
    <property type="project" value="InterPro"/>
</dbReference>
<dbReference type="PANTHER" id="PTHR43280">
    <property type="entry name" value="ARAC-FAMILY TRANSCRIPTIONAL REGULATOR"/>
    <property type="match status" value="1"/>
</dbReference>
<sequence>MGNKKKKQMEFRYYEIPYGEPVLALLGEQWNQSYGFDRNQKLVTDLHFHNLMEIGCCYEGTGELVLEEKKYPFCGGMISVIPGKFPHTTLSPGGEVSRWEFLFLDVQKIVEELYGQDRRLSEWILSRCSRGAFCKSREEAPELYRLVVMILQEMDEKKERYQEAVRGLLGALLVEISRNSKENPAGEENGLRETAGMQHLSRAFEYVSLHYMHEIRAEDLAEACHVSESHLRRLFAQSMGMSPMDYVNYIRIERACQRMKQTEESIAATAAQSGFVSVSTFNRNFRRVLGVTPREWKKSPENYQGRLSQYRIEYYDGWE</sequence>
<dbReference type="InterPro" id="IPR003313">
    <property type="entry name" value="AraC-bd"/>
</dbReference>
<gene>
    <name evidence="5" type="ORF">IAB31_05535</name>
</gene>
<dbReference type="InterPro" id="IPR037923">
    <property type="entry name" value="HTH-like"/>
</dbReference>
<name>A0A9D1AB36_9FIRM</name>
<evidence type="ECO:0000256" key="1">
    <source>
        <dbReference type="ARBA" id="ARBA00023015"/>
    </source>
</evidence>
<dbReference type="Gene3D" id="2.60.120.10">
    <property type="entry name" value="Jelly Rolls"/>
    <property type="match status" value="1"/>
</dbReference>
<dbReference type="Proteomes" id="UP000886757">
    <property type="component" value="Unassembled WGS sequence"/>
</dbReference>
<protein>
    <submittedName>
        <fullName evidence="5">Helix-turn-helix domain-containing protein</fullName>
    </submittedName>
</protein>
<feature type="domain" description="HTH araC/xylS-type" evidence="4">
    <location>
        <begin position="201"/>
        <end position="299"/>
    </location>
</feature>
<dbReference type="PROSITE" id="PS00041">
    <property type="entry name" value="HTH_ARAC_FAMILY_1"/>
    <property type="match status" value="1"/>
</dbReference>
<dbReference type="Gene3D" id="1.10.10.60">
    <property type="entry name" value="Homeodomain-like"/>
    <property type="match status" value="2"/>
</dbReference>
<keyword evidence="1" id="KW-0805">Transcription regulation</keyword>
<dbReference type="Pfam" id="PF02311">
    <property type="entry name" value="AraC_binding"/>
    <property type="match status" value="1"/>
</dbReference>
<dbReference type="EMBL" id="DVGK01000061">
    <property type="protein sequence ID" value="HIR13370.1"/>
    <property type="molecule type" value="Genomic_DNA"/>
</dbReference>
<dbReference type="PROSITE" id="PS01124">
    <property type="entry name" value="HTH_ARAC_FAMILY_2"/>
    <property type="match status" value="1"/>
</dbReference>
<dbReference type="InterPro" id="IPR018060">
    <property type="entry name" value="HTH_AraC"/>
</dbReference>
<reference evidence="5" key="2">
    <citation type="journal article" date="2021" name="PeerJ">
        <title>Extensive microbial diversity within the chicken gut microbiome revealed by metagenomics and culture.</title>
        <authorList>
            <person name="Gilroy R."/>
            <person name="Ravi A."/>
            <person name="Getino M."/>
            <person name="Pursley I."/>
            <person name="Horton D.L."/>
            <person name="Alikhan N.F."/>
            <person name="Baker D."/>
            <person name="Gharbi K."/>
            <person name="Hall N."/>
            <person name="Watson M."/>
            <person name="Adriaenssens E.M."/>
            <person name="Foster-Nyarko E."/>
            <person name="Jarju S."/>
            <person name="Secka A."/>
            <person name="Antonio M."/>
            <person name="Oren A."/>
            <person name="Chaudhuri R.R."/>
            <person name="La Ragione R."/>
            <person name="Hildebrand F."/>
            <person name="Pallen M.J."/>
        </authorList>
    </citation>
    <scope>NUCLEOTIDE SEQUENCE</scope>
    <source>
        <strain evidence="5">ChiSjej4B22-8148</strain>
    </source>
</reference>
<dbReference type="SUPFAM" id="SSF51215">
    <property type="entry name" value="Regulatory protein AraC"/>
    <property type="match status" value="1"/>
</dbReference>
<proteinExistence type="predicted"/>
<dbReference type="AlphaFoldDB" id="A0A9D1AB36"/>
<dbReference type="GO" id="GO:0043565">
    <property type="term" value="F:sequence-specific DNA binding"/>
    <property type="evidence" value="ECO:0007669"/>
    <property type="project" value="InterPro"/>
</dbReference>
<evidence type="ECO:0000256" key="2">
    <source>
        <dbReference type="ARBA" id="ARBA00023125"/>
    </source>
</evidence>
<evidence type="ECO:0000313" key="5">
    <source>
        <dbReference type="EMBL" id="HIR13370.1"/>
    </source>
</evidence>
<accession>A0A9D1AB36</accession>
<dbReference type="SUPFAM" id="SSF46689">
    <property type="entry name" value="Homeodomain-like"/>
    <property type="match status" value="2"/>
</dbReference>
<dbReference type="InterPro" id="IPR009057">
    <property type="entry name" value="Homeodomain-like_sf"/>
</dbReference>
<dbReference type="InterPro" id="IPR014710">
    <property type="entry name" value="RmlC-like_jellyroll"/>
</dbReference>
<keyword evidence="3" id="KW-0804">Transcription</keyword>
<reference evidence="5" key="1">
    <citation type="submission" date="2020-10" db="EMBL/GenBank/DDBJ databases">
        <authorList>
            <person name="Gilroy R."/>
        </authorList>
    </citation>
    <scope>NUCLEOTIDE SEQUENCE</scope>
    <source>
        <strain evidence="5">ChiSjej4B22-8148</strain>
    </source>
</reference>
<dbReference type="Pfam" id="PF12833">
    <property type="entry name" value="HTH_18"/>
    <property type="match status" value="1"/>
</dbReference>